<dbReference type="AlphaFoldDB" id="A0A2V1DAW9"/>
<sequence>MEQNFTVQGVVAGIFLVSFIFSLLGYNGTISQAPRFKGLRCAIASVRTIIRDFKSWRFYVPWKHSAPTIFVTSKKHIAEYSEVTCLSQQAVYADMFGFKHTMDNLEHDRLDHKVVRNKFNNRLLEVKGPAHLHALYPKFVTRFENSWKKALENGRTTCRKLSTRMISLIFFGEKLTSDERFIESLLQYSKDMVNCMIAFQILPSFFSRYMHHIITRGGKAMHSLRKQFTDMLGPGRDSWDESESIKDCTIIHNMALLSKDSSYWTGPAMNAQNMLGIWFAASHQPWMNLDFILLELCARPNWQVKLRQELLDHMPLNDYATLDSLPLLDSFMKETVRLNPLDKYGVRRKAVLPYQFSNQTMSVPQGATVCVPAYEMLHDPSRYSDPHSFDGQRFAKNNGDHGTRFTHVSHDFPMWGYGSLACPGRFHAALIIKVVISQLLMRYELRLENENARRKWTWETFAMPFESTRIQLRKIDM</sequence>
<dbReference type="PANTHER" id="PTHR46206">
    <property type="entry name" value="CYTOCHROME P450"/>
    <property type="match status" value="1"/>
</dbReference>
<keyword evidence="16" id="KW-1185">Reference proteome</keyword>
<evidence type="ECO:0000256" key="12">
    <source>
        <dbReference type="ARBA" id="ARBA00023136"/>
    </source>
</evidence>
<comment type="subcellular location">
    <subcellularLocation>
        <location evidence="2">Membrane</location>
    </subcellularLocation>
</comment>
<dbReference type="OrthoDB" id="1844152at2759"/>
<evidence type="ECO:0000256" key="1">
    <source>
        <dbReference type="ARBA" id="ARBA00001971"/>
    </source>
</evidence>
<keyword evidence="11" id="KW-0503">Monooxygenase</keyword>
<dbReference type="GO" id="GO:0016020">
    <property type="term" value="C:membrane"/>
    <property type="evidence" value="ECO:0007669"/>
    <property type="project" value="UniProtKB-SubCell"/>
</dbReference>
<comment type="pathway">
    <text evidence="3">Mycotoxin biosynthesis.</text>
</comment>
<organism evidence="15 16">
    <name type="scientific">Periconia macrospinosa</name>
    <dbReference type="NCBI Taxonomy" id="97972"/>
    <lineage>
        <taxon>Eukaryota</taxon>
        <taxon>Fungi</taxon>
        <taxon>Dikarya</taxon>
        <taxon>Ascomycota</taxon>
        <taxon>Pezizomycotina</taxon>
        <taxon>Dothideomycetes</taxon>
        <taxon>Pleosporomycetidae</taxon>
        <taxon>Pleosporales</taxon>
        <taxon>Massarineae</taxon>
        <taxon>Periconiaceae</taxon>
        <taxon>Periconia</taxon>
    </lineage>
</organism>
<evidence type="ECO:0000256" key="9">
    <source>
        <dbReference type="ARBA" id="ARBA00023002"/>
    </source>
</evidence>
<dbReference type="InterPro" id="IPR001128">
    <property type="entry name" value="Cyt_P450"/>
</dbReference>
<dbReference type="CDD" id="cd11041">
    <property type="entry name" value="CYP503A1-like"/>
    <property type="match status" value="1"/>
</dbReference>
<feature type="binding site" description="axial binding residue" evidence="13">
    <location>
        <position position="422"/>
    </location>
    <ligand>
        <name>heme</name>
        <dbReference type="ChEBI" id="CHEBI:30413"/>
    </ligand>
    <ligandPart>
        <name>Fe</name>
        <dbReference type="ChEBI" id="CHEBI:18248"/>
    </ligandPart>
</feature>
<protein>
    <submittedName>
        <fullName evidence="15">Putative cytochrome P450</fullName>
    </submittedName>
</protein>
<evidence type="ECO:0000256" key="3">
    <source>
        <dbReference type="ARBA" id="ARBA00004685"/>
    </source>
</evidence>
<evidence type="ECO:0000256" key="10">
    <source>
        <dbReference type="ARBA" id="ARBA00023004"/>
    </source>
</evidence>
<dbReference type="InterPro" id="IPR036396">
    <property type="entry name" value="Cyt_P450_sf"/>
</dbReference>
<keyword evidence="9" id="KW-0560">Oxidoreductase</keyword>
<dbReference type="EMBL" id="KZ805541">
    <property type="protein sequence ID" value="PVH94314.1"/>
    <property type="molecule type" value="Genomic_DNA"/>
</dbReference>
<dbReference type="SUPFAM" id="SSF48264">
    <property type="entry name" value="Cytochrome P450"/>
    <property type="match status" value="1"/>
</dbReference>
<evidence type="ECO:0000313" key="16">
    <source>
        <dbReference type="Proteomes" id="UP000244855"/>
    </source>
</evidence>
<evidence type="ECO:0000256" key="4">
    <source>
        <dbReference type="ARBA" id="ARBA00010617"/>
    </source>
</evidence>
<evidence type="ECO:0000256" key="6">
    <source>
        <dbReference type="ARBA" id="ARBA00022692"/>
    </source>
</evidence>
<evidence type="ECO:0000256" key="8">
    <source>
        <dbReference type="ARBA" id="ARBA00022989"/>
    </source>
</evidence>
<comment type="similarity">
    <text evidence="4">Belongs to the cytochrome P450 family.</text>
</comment>
<dbReference type="PRINTS" id="PR00465">
    <property type="entry name" value="EP450IV"/>
</dbReference>
<keyword evidence="12 14" id="KW-0472">Membrane</keyword>
<dbReference type="PANTHER" id="PTHR46206:SF5">
    <property type="entry name" value="P450, PUTATIVE (EUROFUNG)-RELATED"/>
    <property type="match status" value="1"/>
</dbReference>
<evidence type="ECO:0000256" key="2">
    <source>
        <dbReference type="ARBA" id="ARBA00004370"/>
    </source>
</evidence>
<keyword evidence="6 14" id="KW-0812">Transmembrane</keyword>
<dbReference type="STRING" id="97972.A0A2V1DAW9"/>
<name>A0A2V1DAW9_9PLEO</name>
<keyword evidence="10 13" id="KW-0408">Iron</keyword>
<evidence type="ECO:0000256" key="14">
    <source>
        <dbReference type="SAM" id="Phobius"/>
    </source>
</evidence>
<evidence type="ECO:0000256" key="11">
    <source>
        <dbReference type="ARBA" id="ARBA00023033"/>
    </source>
</evidence>
<proteinExistence type="inferred from homology"/>
<dbReference type="InterPro" id="IPR002403">
    <property type="entry name" value="Cyt_P450_E_grp-IV"/>
</dbReference>
<reference evidence="15 16" key="1">
    <citation type="journal article" date="2018" name="Sci. Rep.">
        <title>Comparative genomics provides insights into the lifestyle and reveals functional heterogeneity of dark septate endophytic fungi.</title>
        <authorList>
            <person name="Knapp D.G."/>
            <person name="Nemeth J.B."/>
            <person name="Barry K."/>
            <person name="Hainaut M."/>
            <person name="Henrissat B."/>
            <person name="Johnson J."/>
            <person name="Kuo A."/>
            <person name="Lim J.H.P."/>
            <person name="Lipzen A."/>
            <person name="Nolan M."/>
            <person name="Ohm R.A."/>
            <person name="Tamas L."/>
            <person name="Grigoriev I.V."/>
            <person name="Spatafora J.W."/>
            <person name="Nagy L.G."/>
            <person name="Kovacs G.M."/>
        </authorList>
    </citation>
    <scope>NUCLEOTIDE SEQUENCE [LARGE SCALE GENOMIC DNA]</scope>
    <source>
        <strain evidence="15 16">DSE2036</strain>
    </source>
</reference>
<dbReference type="GO" id="GO:0005506">
    <property type="term" value="F:iron ion binding"/>
    <property type="evidence" value="ECO:0007669"/>
    <property type="project" value="InterPro"/>
</dbReference>
<keyword evidence="5 13" id="KW-0349">Heme</keyword>
<keyword evidence="8 14" id="KW-1133">Transmembrane helix</keyword>
<gene>
    <name evidence="15" type="ORF">DM02DRAFT_693547</name>
</gene>
<evidence type="ECO:0000256" key="5">
    <source>
        <dbReference type="ARBA" id="ARBA00022617"/>
    </source>
</evidence>
<dbReference type="GO" id="GO:0020037">
    <property type="term" value="F:heme binding"/>
    <property type="evidence" value="ECO:0007669"/>
    <property type="project" value="InterPro"/>
</dbReference>
<feature type="transmembrane region" description="Helical" evidence="14">
    <location>
        <begin position="6"/>
        <end position="26"/>
    </location>
</feature>
<dbReference type="GO" id="GO:0004497">
    <property type="term" value="F:monooxygenase activity"/>
    <property type="evidence" value="ECO:0007669"/>
    <property type="project" value="UniProtKB-KW"/>
</dbReference>
<dbReference type="Gene3D" id="1.10.630.10">
    <property type="entry name" value="Cytochrome P450"/>
    <property type="match status" value="1"/>
</dbReference>
<dbReference type="GO" id="GO:0016705">
    <property type="term" value="F:oxidoreductase activity, acting on paired donors, with incorporation or reduction of molecular oxygen"/>
    <property type="evidence" value="ECO:0007669"/>
    <property type="project" value="InterPro"/>
</dbReference>
<comment type="cofactor">
    <cofactor evidence="1 13">
        <name>heme</name>
        <dbReference type="ChEBI" id="CHEBI:30413"/>
    </cofactor>
</comment>
<evidence type="ECO:0000313" key="15">
    <source>
        <dbReference type="EMBL" id="PVH94314.1"/>
    </source>
</evidence>
<evidence type="ECO:0000256" key="13">
    <source>
        <dbReference type="PIRSR" id="PIRSR602403-1"/>
    </source>
</evidence>
<dbReference type="Pfam" id="PF00067">
    <property type="entry name" value="p450"/>
    <property type="match status" value="1"/>
</dbReference>
<dbReference type="Proteomes" id="UP000244855">
    <property type="component" value="Unassembled WGS sequence"/>
</dbReference>
<accession>A0A2V1DAW9</accession>
<keyword evidence="7 13" id="KW-0479">Metal-binding</keyword>
<evidence type="ECO:0000256" key="7">
    <source>
        <dbReference type="ARBA" id="ARBA00022723"/>
    </source>
</evidence>